<dbReference type="Gene3D" id="1.10.1740.10">
    <property type="match status" value="1"/>
</dbReference>
<dbReference type="InterPro" id="IPR041916">
    <property type="entry name" value="Anti_sigma_zinc_sf"/>
</dbReference>
<evidence type="ECO:0000313" key="7">
    <source>
        <dbReference type="Proteomes" id="UP000000551"/>
    </source>
</evidence>
<dbReference type="InterPro" id="IPR018764">
    <property type="entry name" value="RskA_C"/>
</dbReference>
<evidence type="ECO:0000256" key="3">
    <source>
        <dbReference type="ARBA" id="ARBA00023163"/>
    </source>
</evidence>
<dbReference type="InterPro" id="IPR039425">
    <property type="entry name" value="RNA_pol_sigma-70-like"/>
</dbReference>
<dbReference type="Pfam" id="PF04542">
    <property type="entry name" value="Sigma70_r2"/>
    <property type="match status" value="1"/>
</dbReference>
<keyword evidence="2" id="KW-0731">Sigma factor</keyword>
<dbReference type="GO" id="GO:0006352">
    <property type="term" value="P:DNA-templated transcription initiation"/>
    <property type="evidence" value="ECO:0007669"/>
    <property type="project" value="InterPro"/>
</dbReference>
<sequence>MSSHESLFDYEATLQACARGDKQALQRLYQQESARLLGVAQRLVRDQALAEDIVHDAFLKIWSHAASFDAARGSARGWIFSVTRHLALNTLRNTAREVRVEDDGSDDHHEQATLEGWQETGDAFDWRVNPGRIDFMHGATRAGTPKLYLSRLRRRLFVSGNRAEDWRAIGYGQSLDQAQPDGFAGVHGMNRPLDDNIHDLAGEYVLGTLSAQERLDVQRRLPHEPDLQAAIDAWEQRLLPLTELAEPVTPSPGLWDRIERNLLELAAPAKALHRQRVRWWDNLSVWRGLAGAGLAASLVLGMTLLTRAPAQPSYLVVLVGQQDKAPGWVVQASNSQEIQLIPLGVFEVPNDKALEFWTKGDDWQGPVSLGLVKPGQSLHVPLDKLPPLQPNQLFELTLEKSTGSPIGKPTGPIQFIGRAVKVI</sequence>
<evidence type="ECO:0000256" key="1">
    <source>
        <dbReference type="ARBA" id="ARBA00023015"/>
    </source>
</evidence>
<gene>
    <name evidence="6" type="ordered locus">PSPPH_0345</name>
</gene>
<evidence type="ECO:0000256" key="2">
    <source>
        <dbReference type="ARBA" id="ARBA00023082"/>
    </source>
</evidence>
<dbReference type="KEGG" id="psp:PSPPH_0345"/>
<feature type="domain" description="RNA polymerase sigma-70 region 2" evidence="4">
    <location>
        <begin position="28"/>
        <end position="96"/>
    </location>
</feature>
<dbReference type="eggNOG" id="COG1595">
    <property type="taxonomic scope" value="Bacteria"/>
</dbReference>
<dbReference type="PANTHER" id="PTHR43133:SF62">
    <property type="entry name" value="RNA POLYMERASE SIGMA FACTOR SIGZ"/>
    <property type="match status" value="1"/>
</dbReference>
<dbReference type="InterPro" id="IPR007627">
    <property type="entry name" value="RNA_pol_sigma70_r2"/>
</dbReference>
<proteinExistence type="predicted"/>
<protein>
    <submittedName>
        <fullName evidence="6">RNA polymerase sigma-70 family protein</fullName>
    </submittedName>
</protein>
<dbReference type="AlphaFoldDB" id="Q48PM1"/>
<accession>Q48PM1</accession>
<dbReference type="Gene3D" id="1.10.10.1320">
    <property type="entry name" value="Anti-sigma factor, zinc-finger domain"/>
    <property type="match status" value="1"/>
</dbReference>
<dbReference type="GO" id="GO:0005886">
    <property type="term" value="C:plasma membrane"/>
    <property type="evidence" value="ECO:0007669"/>
    <property type="project" value="InterPro"/>
</dbReference>
<feature type="domain" description="Anti-sigma K factor RskA C-terminal" evidence="5">
    <location>
        <begin position="291"/>
        <end position="413"/>
    </location>
</feature>
<evidence type="ECO:0000259" key="4">
    <source>
        <dbReference type="Pfam" id="PF04542"/>
    </source>
</evidence>
<keyword evidence="3" id="KW-0804">Transcription</keyword>
<evidence type="ECO:0000259" key="5">
    <source>
        <dbReference type="Pfam" id="PF10099"/>
    </source>
</evidence>
<organism evidence="6 7">
    <name type="scientific">Pseudomonas savastanoi pv. phaseolicola (strain 1448A / Race 6)</name>
    <name type="common">Pseudomonas syringae pv. phaseolicola (strain 1448A / Race 6)</name>
    <dbReference type="NCBI Taxonomy" id="264730"/>
    <lineage>
        <taxon>Bacteria</taxon>
        <taxon>Pseudomonadati</taxon>
        <taxon>Pseudomonadota</taxon>
        <taxon>Gammaproteobacteria</taxon>
        <taxon>Pseudomonadales</taxon>
        <taxon>Pseudomonadaceae</taxon>
        <taxon>Pseudomonas</taxon>
    </lineage>
</organism>
<dbReference type="SUPFAM" id="SSF88946">
    <property type="entry name" value="Sigma2 domain of RNA polymerase sigma factors"/>
    <property type="match status" value="1"/>
</dbReference>
<dbReference type="PANTHER" id="PTHR43133">
    <property type="entry name" value="RNA POLYMERASE ECF-TYPE SIGMA FACTO"/>
    <property type="match status" value="1"/>
</dbReference>
<dbReference type="Pfam" id="PF10099">
    <property type="entry name" value="RskA_C"/>
    <property type="match status" value="1"/>
</dbReference>
<evidence type="ECO:0000313" key="6">
    <source>
        <dbReference type="EMBL" id="AAZ35984.1"/>
    </source>
</evidence>
<reference evidence="6 7" key="1">
    <citation type="journal article" date="2005" name="J. Bacteriol.">
        <title>Whole-genome sequence analysis of Pseudomonas syringae pv. phaseolicola 1448A reveals divergence among pathovars in genes involved in virulence and transposition.</title>
        <authorList>
            <person name="Joardar V."/>
            <person name="Lindeberg M."/>
            <person name="Jackson R.W."/>
            <person name="Selengut J."/>
            <person name="Dodson R."/>
            <person name="Brinkac L.M."/>
            <person name="Daugherty S.C."/>
            <person name="Deboy R."/>
            <person name="Durkin A.S."/>
            <person name="Giglio M.G."/>
            <person name="Madupu R."/>
            <person name="Nelson W.C."/>
            <person name="Rosovitz M.J."/>
            <person name="Sullivan S."/>
            <person name="Crabtree J."/>
            <person name="Creasy T."/>
            <person name="Davidsen T."/>
            <person name="Haft D.H."/>
            <person name="Zafar N."/>
            <person name="Zhou L."/>
            <person name="Halpin R."/>
            <person name="Holley T."/>
            <person name="Khouri H."/>
            <person name="Feldblyum T."/>
            <person name="White O."/>
            <person name="Fraser C.M."/>
            <person name="Chatterjee A.K."/>
            <person name="Cartinhour S."/>
            <person name="Schneider D.J."/>
            <person name="Mansfield J."/>
            <person name="Collmer A."/>
            <person name="Buell C.R."/>
        </authorList>
    </citation>
    <scope>NUCLEOTIDE SEQUENCE [LARGE SCALE GENOMIC DNA]</scope>
    <source>
        <strain evidence="7">1448A / Race 6</strain>
    </source>
</reference>
<keyword evidence="1" id="KW-0805">Transcription regulation</keyword>
<dbReference type="eggNOG" id="COG5343">
    <property type="taxonomic scope" value="Bacteria"/>
</dbReference>
<dbReference type="GO" id="GO:0016987">
    <property type="term" value="F:sigma factor activity"/>
    <property type="evidence" value="ECO:0007669"/>
    <property type="project" value="UniProtKB-KW"/>
</dbReference>
<dbReference type="EMBL" id="CP000058">
    <property type="protein sequence ID" value="AAZ35984.1"/>
    <property type="molecule type" value="Genomic_DNA"/>
</dbReference>
<dbReference type="InterPro" id="IPR013325">
    <property type="entry name" value="RNA_pol_sigma_r2"/>
</dbReference>
<name>Q48PM1_PSE14</name>
<dbReference type="HOGENOM" id="CLU_629512_0_0_6"/>
<dbReference type="Proteomes" id="UP000000551">
    <property type="component" value="Chromosome"/>
</dbReference>